<dbReference type="OrthoDB" id="10350461at2759"/>
<dbReference type="EMBL" id="VLTL01000126">
    <property type="protein sequence ID" value="KAA0159589.1"/>
    <property type="molecule type" value="Genomic_DNA"/>
</dbReference>
<dbReference type="EMBL" id="VLTM01000011">
    <property type="protein sequence ID" value="KAA0165807.1"/>
    <property type="molecule type" value="Genomic_DNA"/>
</dbReference>
<name>A0A5A8CKW9_CAFRO</name>
<feature type="chain" id="PRO_5033848468" description="MRH domain-containing protein" evidence="4">
    <location>
        <begin position="22"/>
        <end position="289"/>
    </location>
</feature>
<evidence type="ECO:0000313" key="6">
    <source>
        <dbReference type="EMBL" id="KAA0152710.1"/>
    </source>
</evidence>
<keyword evidence="2" id="KW-1015">Disulfide bond</keyword>
<evidence type="ECO:0000313" key="7">
    <source>
        <dbReference type="EMBL" id="KAA0159589.1"/>
    </source>
</evidence>
<evidence type="ECO:0000313" key="13">
    <source>
        <dbReference type="Proteomes" id="UP000325113"/>
    </source>
</evidence>
<dbReference type="InterPro" id="IPR044865">
    <property type="entry name" value="MRH_dom"/>
</dbReference>
<feature type="signal peptide" evidence="4">
    <location>
        <begin position="1"/>
        <end position="21"/>
    </location>
</feature>
<dbReference type="Proteomes" id="UP000324907">
    <property type="component" value="Unassembled WGS sequence"/>
</dbReference>
<dbReference type="Proteomes" id="UP000325113">
    <property type="component" value="Unassembled WGS sequence"/>
</dbReference>
<keyword evidence="3" id="KW-0812">Transmembrane</keyword>
<dbReference type="AlphaFoldDB" id="A0A5A8CKW9"/>
<protein>
    <recommendedName>
        <fullName evidence="5">MRH domain-containing protein</fullName>
    </recommendedName>
</protein>
<proteinExistence type="predicted"/>
<evidence type="ECO:0000313" key="11">
    <source>
        <dbReference type="Proteomes" id="UP000323011"/>
    </source>
</evidence>
<feature type="domain" description="MRH" evidence="5">
    <location>
        <begin position="31"/>
        <end position="196"/>
    </location>
</feature>
<dbReference type="InterPro" id="IPR009011">
    <property type="entry name" value="Man6P_isomerase_rcpt-bd_dom_sf"/>
</dbReference>
<evidence type="ECO:0000313" key="8">
    <source>
        <dbReference type="EMBL" id="KAA0165807.1"/>
    </source>
</evidence>
<dbReference type="SUPFAM" id="SSF50911">
    <property type="entry name" value="Mannose 6-phosphate receptor domain"/>
    <property type="match status" value="1"/>
</dbReference>
<dbReference type="Gene3D" id="2.70.130.10">
    <property type="entry name" value="Mannose-6-phosphate receptor binding domain"/>
    <property type="match status" value="1"/>
</dbReference>
<reference evidence="10 11" key="1">
    <citation type="submission" date="2019-07" db="EMBL/GenBank/DDBJ databases">
        <title>Genomes of Cafeteria roenbergensis.</title>
        <authorList>
            <person name="Fischer M.G."/>
            <person name="Hackl T."/>
            <person name="Roman M."/>
        </authorList>
    </citation>
    <scope>NUCLEOTIDE SEQUENCE [LARGE SCALE GENOMIC DNA]</scope>
    <source>
        <strain evidence="6 11">BVI</strain>
        <strain evidence="8 13">Cflag</strain>
        <strain evidence="9 10">E4-10P</strain>
        <strain evidence="7 12">RCC970-E3</strain>
    </source>
</reference>
<keyword evidence="3" id="KW-0472">Membrane</keyword>
<organism evidence="6 11">
    <name type="scientific">Cafeteria roenbergensis</name>
    <name type="common">Marine flagellate</name>
    <dbReference type="NCBI Taxonomy" id="33653"/>
    <lineage>
        <taxon>Eukaryota</taxon>
        <taxon>Sar</taxon>
        <taxon>Stramenopiles</taxon>
        <taxon>Bigyra</taxon>
        <taxon>Opalozoa</taxon>
        <taxon>Bicosoecida</taxon>
        <taxon>Cafeteriaceae</taxon>
        <taxon>Cafeteria</taxon>
    </lineage>
</organism>
<keyword evidence="3" id="KW-1133">Transmembrane helix</keyword>
<evidence type="ECO:0000313" key="12">
    <source>
        <dbReference type="Proteomes" id="UP000324907"/>
    </source>
</evidence>
<evidence type="ECO:0000256" key="3">
    <source>
        <dbReference type="SAM" id="Phobius"/>
    </source>
</evidence>
<dbReference type="EMBL" id="VLTO01000057">
    <property type="protein sequence ID" value="KAA0170966.1"/>
    <property type="molecule type" value="Genomic_DNA"/>
</dbReference>
<evidence type="ECO:0000256" key="2">
    <source>
        <dbReference type="ARBA" id="ARBA00023157"/>
    </source>
</evidence>
<evidence type="ECO:0000313" key="10">
    <source>
        <dbReference type="Proteomes" id="UP000322899"/>
    </source>
</evidence>
<keyword evidence="11" id="KW-1185">Reference proteome</keyword>
<evidence type="ECO:0000256" key="4">
    <source>
        <dbReference type="SAM" id="SignalP"/>
    </source>
</evidence>
<feature type="transmembrane region" description="Helical" evidence="3">
    <location>
        <begin position="218"/>
        <end position="243"/>
    </location>
</feature>
<gene>
    <name evidence="9" type="ORF">FNF27_06443</name>
    <name evidence="7" type="ORF">FNF28_05793</name>
    <name evidence="6" type="ORF">FNF29_03599</name>
    <name evidence="8" type="ORF">FNF31_01784</name>
</gene>
<dbReference type="Proteomes" id="UP000323011">
    <property type="component" value="Unassembled WGS sequence"/>
</dbReference>
<keyword evidence="1 4" id="KW-0732">Signal</keyword>
<accession>A0A5A8CKW9</accession>
<evidence type="ECO:0000313" key="9">
    <source>
        <dbReference type="EMBL" id="KAA0170966.1"/>
    </source>
</evidence>
<sequence>MLLSLAGLALAATLAVTEVKAGPGSLCDARYECKYHFQTDTDLWFFDFSNLCQPNGYYSALQDGRPGTNFTFNICGKSSQVCPQFNNNPFLPTQGVAIQNYGSTCVLAAEGAPFYQVRDPKNPETGGINITHDAAPEQIDDPNRCTPLPDGTSVFRSTTFMFTCDKSVQTLQATGAYEESECKYVIRIRSAFGCGRIYDGPDSKAAEDKEAGERGAEAGAVIGFMILGGILFVIVWAGIFYYYHREIPFSIPFVGNLARTPAAPSGGGFGASGSGFGASGAGGSYAPTA</sequence>
<evidence type="ECO:0000259" key="5">
    <source>
        <dbReference type="PROSITE" id="PS51914"/>
    </source>
</evidence>
<dbReference type="Proteomes" id="UP000322899">
    <property type="component" value="Unassembled WGS sequence"/>
</dbReference>
<dbReference type="PROSITE" id="PS51914">
    <property type="entry name" value="MRH"/>
    <property type="match status" value="1"/>
</dbReference>
<comment type="caution">
    <text evidence="6">The sequence shown here is derived from an EMBL/GenBank/DDBJ whole genome shotgun (WGS) entry which is preliminary data.</text>
</comment>
<evidence type="ECO:0000256" key="1">
    <source>
        <dbReference type="ARBA" id="ARBA00022729"/>
    </source>
</evidence>
<dbReference type="EMBL" id="VLTN01000019">
    <property type="protein sequence ID" value="KAA0152710.1"/>
    <property type="molecule type" value="Genomic_DNA"/>
</dbReference>